<dbReference type="Proteomes" id="UP000266841">
    <property type="component" value="Unassembled WGS sequence"/>
</dbReference>
<dbReference type="InterPro" id="IPR027443">
    <property type="entry name" value="IPNS-like_sf"/>
</dbReference>
<evidence type="ECO:0000313" key="2">
    <source>
        <dbReference type="Proteomes" id="UP000266841"/>
    </source>
</evidence>
<organism evidence="1 2">
    <name type="scientific">Thalassiosira oceanica</name>
    <name type="common">Marine diatom</name>
    <dbReference type="NCBI Taxonomy" id="159749"/>
    <lineage>
        <taxon>Eukaryota</taxon>
        <taxon>Sar</taxon>
        <taxon>Stramenopiles</taxon>
        <taxon>Ochrophyta</taxon>
        <taxon>Bacillariophyta</taxon>
        <taxon>Coscinodiscophyceae</taxon>
        <taxon>Thalassiosirophycidae</taxon>
        <taxon>Thalassiosirales</taxon>
        <taxon>Thalassiosiraceae</taxon>
        <taxon>Thalassiosira</taxon>
    </lineage>
</organism>
<name>K0RAT2_THAOC</name>
<accession>K0RAT2</accession>
<keyword evidence="2" id="KW-1185">Reference proteome</keyword>
<sequence>SAGYFTATPHRVARKKSQQDRISLPVFVNPKLDAIINPIDKNNFPQWDRLTENQWRRDDNHLMASVGENSFKSLARSHPAVFERHHGDLVLLKDGRVIMRREERPTQSR</sequence>
<dbReference type="AlphaFoldDB" id="K0RAT2"/>
<proteinExistence type="predicted"/>
<evidence type="ECO:0008006" key="3">
    <source>
        <dbReference type="Google" id="ProtNLM"/>
    </source>
</evidence>
<comment type="caution">
    <text evidence="1">The sequence shown here is derived from an EMBL/GenBank/DDBJ whole genome shotgun (WGS) entry which is preliminary data.</text>
</comment>
<dbReference type="Gene3D" id="2.60.120.330">
    <property type="entry name" value="B-lactam Antibiotic, Isopenicillin N Synthase, Chain"/>
    <property type="match status" value="1"/>
</dbReference>
<gene>
    <name evidence="1" type="ORF">THAOC_30117</name>
</gene>
<dbReference type="SUPFAM" id="SSF51197">
    <property type="entry name" value="Clavaminate synthase-like"/>
    <property type="match status" value="1"/>
</dbReference>
<reference evidence="1 2" key="1">
    <citation type="journal article" date="2012" name="Genome Biol.">
        <title>Genome and low-iron response of an oceanic diatom adapted to chronic iron limitation.</title>
        <authorList>
            <person name="Lommer M."/>
            <person name="Specht M."/>
            <person name="Roy A.S."/>
            <person name="Kraemer L."/>
            <person name="Andreson R."/>
            <person name="Gutowska M.A."/>
            <person name="Wolf J."/>
            <person name="Bergner S.V."/>
            <person name="Schilhabel M.B."/>
            <person name="Klostermeier U.C."/>
            <person name="Beiko R.G."/>
            <person name="Rosenstiel P."/>
            <person name="Hippler M."/>
            <person name="Laroche J."/>
        </authorList>
    </citation>
    <scope>NUCLEOTIDE SEQUENCE [LARGE SCALE GENOMIC DNA]</scope>
    <source>
        <strain evidence="1 2">CCMP1005</strain>
    </source>
</reference>
<dbReference type="OrthoDB" id="288590at2759"/>
<evidence type="ECO:0000313" key="1">
    <source>
        <dbReference type="EMBL" id="EJK50783.1"/>
    </source>
</evidence>
<feature type="non-terminal residue" evidence="1">
    <location>
        <position position="1"/>
    </location>
</feature>
<protein>
    <recommendedName>
        <fullName evidence="3">Isopenicillin N synthase-like Fe(2+) 2OG dioxygenase domain-containing protein</fullName>
    </recommendedName>
</protein>
<dbReference type="EMBL" id="AGNL01042965">
    <property type="protein sequence ID" value="EJK50783.1"/>
    <property type="molecule type" value="Genomic_DNA"/>
</dbReference>